<organism evidence="2 3">
    <name type="scientific">Triticum turgidum subsp. durum</name>
    <name type="common">Durum wheat</name>
    <name type="synonym">Triticum durum</name>
    <dbReference type="NCBI Taxonomy" id="4567"/>
    <lineage>
        <taxon>Eukaryota</taxon>
        <taxon>Viridiplantae</taxon>
        <taxon>Streptophyta</taxon>
        <taxon>Embryophyta</taxon>
        <taxon>Tracheophyta</taxon>
        <taxon>Spermatophyta</taxon>
        <taxon>Magnoliopsida</taxon>
        <taxon>Liliopsida</taxon>
        <taxon>Poales</taxon>
        <taxon>Poaceae</taxon>
        <taxon>BOP clade</taxon>
        <taxon>Pooideae</taxon>
        <taxon>Triticodae</taxon>
        <taxon>Triticeae</taxon>
        <taxon>Triticinae</taxon>
        <taxon>Triticum</taxon>
    </lineage>
</organism>
<evidence type="ECO:0000313" key="2">
    <source>
        <dbReference type="EMBL" id="VAI12553.1"/>
    </source>
</evidence>
<dbReference type="Gramene" id="TRITD5Av1G010370.1">
    <property type="protein sequence ID" value="TRITD5Av1G010370.1"/>
    <property type="gene ID" value="TRITD5Av1G010370"/>
</dbReference>
<protein>
    <submittedName>
        <fullName evidence="2">Uncharacterized protein</fullName>
    </submittedName>
</protein>
<dbReference type="EMBL" id="LT934119">
    <property type="protein sequence ID" value="VAI12553.1"/>
    <property type="molecule type" value="Genomic_DNA"/>
</dbReference>
<gene>
    <name evidence="2" type="ORF">TRITD_5Av1G010370</name>
</gene>
<reference evidence="2 3" key="1">
    <citation type="submission" date="2017-09" db="EMBL/GenBank/DDBJ databases">
        <authorList>
            <consortium name="International Durum Wheat Genome Sequencing Consortium (IDWGSC)"/>
            <person name="Milanesi L."/>
        </authorList>
    </citation>
    <scope>NUCLEOTIDE SEQUENCE [LARGE SCALE GENOMIC DNA]</scope>
    <source>
        <strain evidence="3">cv. Svevo</strain>
    </source>
</reference>
<dbReference type="PANTHER" id="PTHR19338:SF42">
    <property type="entry name" value="RX N-TERMINAL DOMAIN-CONTAINING PROTEIN"/>
    <property type="match status" value="1"/>
</dbReference>
<dbReference type="OMA" id="FMEATVC"/>
<feature type="region of interest" description="Disordered" evidence="1">
    <location>
        <begin position="1"/>
        <end position="33"/>
    </location>
</feature>
<keyword evidence="3" id="KW-1185">Reference proteome</keyword>
<evidence type="ECO:0000256" key="1">
    <source>
        <dbReference type="SAM" id="MobiDB-lite"/>
    </source>
</evidence>
<accession>A0A9R0TET3</accession>
<feature type="compositionally biased region" description="Low complexity" evidence="1">
    <location>
        <begin position="1"/>
        <end position="16"/>
    </location>
</feature>
<sequence length="158" mass="17683">MYHYHTTTAPPITHHPQSNTEKRDTDRDPISEQDKACLHEIRELSYDIDDDLDDFMEATVCEKSADLAGLLDKMKAMLGRTKARHQIAKAVDDLKEQVVQVAERHNHKRSKVDPRAPAIVDDASKLVGLDGPKQELIQLLLAGSASESTQQQPHPEGQ</sequence>
<dbReference type="Proteomes" id="UP000324705">
    <property type="component" value="Chromosome 5A"/>
</dbReference>
<dbReference type="Gene3D" id="1.20.5.4130">
    <property type="match status" value="1"/>
</dbReference>
<proteinExistence type="predicted"/>
<dbReference type="AlphaFoldDB" id="A0A9R0TET3"/>
<dbReference type="PANTHER" id="PTHR19338">
    <property type="entry name" value="TRANSLOCASE OF INNER MITOCHONDRIAL MEMBRANE 13 HOMOLOG"/>
    <property type="match status" value="1"/>
</dbReference>
<name>A0A9R0TET3_TRITD</name>
<feature type="compositionally biased region" description="Basic and acidic residues" evidence="1">
    <location>
        <begin position="20"/>
        <end position="33"/>
    </location>
</feature>
<evidence type="ECO:0000313" key="3">
    <source>
        <dbReference type="Proteomes" id="UP000324705"/>
    </source>
</evidence>